<accession>A0ABS4I9G6</accession>
<dbReference type="InterPro" id="IPR012854">
    <property type="entry name" value="Cu_amine_oxidase-like_N"/>
</dbReference>
<dbReference type="Proteomes" id="UP001519344">
    <property type="component" value="Unassembled WGS sequence"/>
</dbReference>
<feature type="signal peptide" evidence="1">
    <location>
        <begin position="1"/>
        <end position="29"/>
    </location>
</feature>
<reference evidence="3 4" key="1">
    <citation type="submission" date="2021-03" db="EMBL/GenBank/DDBJ databases">
        <title>Genomic Encyclopedia of Type Strains, Phase IV (KMG-IV): sequencing the most valuable type-strain genomes for metagenomic binning, comparative biology and taxonomic classification.</title>
        <authorList>
            <person name="Goeker M."/>
        </authorList>
    </citation>
    <scope>NUCLEOTIDE SEQUENCE [LARGE SCALE GENOMIC DNA]</scope>
    <source>
        <strain evidence="3 4">DSM 24950</strain>
    </source>
</reference>
<gene>
    <name evidence="3" type="ORF">J2Z65_005974</name>
</gene>
<evidence type="ECO:0000313" key="4">
    <source>
        <dbReference type="Proteomes" id="UP001519344"/>
    </source>
</evidence>
<proteinExistence type="predicted"/>
<feature type="domain" description="Copper amine oxidase-like N-terminal" evidence="2">
    <location>
        <begin position="48"/>
        <end position="155"/>
    </location>
</feature>
<dbReference type="EMBL" id="JAGGKV010000024">
    <property type="protein sequence ID" value="MBP1966714.1"/>
    <property type="molecule type" value="Genomic_DNA"/>
</dbReference>
<protein>
    <recommendedName>
        <fullName evidence="2">Copper amine oxidase-like N-terminal domain-containing protein</fullName>
    </recommendedName>
</protein>
<sequence length="508" mass="57457">MLSKTAKKPLLLSALLVLVWNYVPLTAFASAVNESTSIKLILDDTAATINDKHVTLQAAPHLVHDTTMIPLRFVSEALGATVKWDVRTQGVELSYHTKLLTMQIGSTTAKANGTLLSLEQAPFIENETTFVPIRFIAENFQQTVTFDEQTRMITIYPSTATNVNSTPPAKKRLVKPTIDNLTSQVTTKIPRTGIIFDGLGNIGYNETVMISDSKDNLYFISEEAISGFSLKKMNLSKGTEISLQTMLSFNDEKFDFMYEKGGSKSKFLHYEFIPKSLYYDRFSDRIFAMGRDFYNYITVFYQVYPSVKMIAYDTTSELDTKTDFIQPSRDGQTYWISNSFKNTLYTAREGERLSTYTNVNGERMHHLVPLVDNGSLYTLDRESKSIREIHPDGGATVIAKLDVNVINTAITHDGYYYITDDKQFYRVNVKGEIEPYANLEDAIYNKGIYNMMTGQYDPTPTRQSYSGTAEPQKMTIGVSPQFTIDSEGNILIYDSLSMNIRKITIFEQ</sequence>
<evidence type="ECO:0000313" key="3">
    <source>
        <dbReference type="EMBL" id="MBP1966714.1"/>
    </source>
</evidence>
<name>A0ABS4I9G6_9BACL</name>
<keyword evidence="4" id="KW-1185">Reference proteome</keyword>
<dbReference type="SUPFAM" id="SSF55383">
    <property type="entry name" value="Copper amine oxidase, domain N"/>
    <property type="match status" value="2"/>
</dbReference>
<dbReference type="Gene3D" id="3.30.457.10">
    <property type="entry name" value="Copper amine oxidase-like, N-terminal domain"/>
    <property type="match status" value="2"/>
</dbReference>
<keyword evidence="1" id="KW-0732">Signal</keyword>
<evidence type="ECO:0000259" key="2">
    <source>
        <dbReference type="Pfam" id="PF07833"/>
    </source>
</evidence>
<dbReference type="InterPro" id="IPR036582">
    <property type="entry name" value="Mao_N_sf"/>
</dbReference>
<dbReference type="SUPFAM" id="SSF63829">
    <property type="entry name" value="Calcium-dependent phosphotriesterase"/>
    <property type="match status" value="1"/>
</dbReference>
<evidence type="ECO:0000256" key="1">
    <source>
        <dbReference type="SAM" id="SignalP"/>
    </source>
</evidence>
<dbReference type="RefSeq" id="WP_167055453.1">
    <property type="nucleotide sequence ID" value="NZ_JAAOZR010000010.1"/>
</dbReference>
<feature type="chain" id="PRO_5045443350" description="Copper amine oxidase-like N-terminal domain-containing protein" evidence="1">
    <location>
        <begin position="30"/>
        <end position="508"/>
    </location>
</feature>
<dbReference type="Pfam" id="PF07833">
    <property type="entry name" value="Cu_amine_oxidN1"/>
    <property type="match status" value="1"/>
</dbReference>
<organism evidence="3 4">
    <name type="scientific">Paenibacillus aceris</name>
    <dbReference type="NCBI Taxonomy" id="869555"/>
    <lineage>
        <taxon>Bacteria</taxon>
        <taxon>Bacillati</taxon>
        <taxon>Bacillota</taxon>
        <taxon>Bacilli</taxon>
        <taxon>Bacillales</taxon>
        <taxon>Paenibacillaceae</taxon>
        <taxon>Paenibacillus</taxon>
    </lineage>
</organism>
<comment type="caution">
    <text evidence="3">The sequence shown here is derived from an EMBL/GenBank/DDBJ whole genome shotgun (WGS) entry which is preliminary data.</text>
</comment>